<keyword evidence="1" id="KW-0812">Transmembrane</keyword>
<protein>
    <submittedName>
        <fullName evidence="2">Uncharacterized protein</fullName>
    </submittedName>
</protein>
<feature type="transmembrane region" description="Helical" evidence="1">
    <location>
        <begin position="153"/>
        <end position="176"/>
    </location>
</feature>
<feature type="transmembrane region" description="Helical" evidence="1">
    <location>
        <begin position="284"/>
        <end position="304"/>
    </location>
</feature>
<feature type="transmembrane region" description="Helical" evidence="1">
    <location>
        <begin position="504"/>
        <end position="522"/>
    </location>
</feature>
<organism evidence="2 3">
    <name type="scientific">Opisthorchis viverrini</name>
    <name type="common">Southeast Asian liver fluke</name>
    <dbReference type="NCBI Taxonomy" id="6198"/>
    <lineage>
        <taxon>Eukaryota</taxon>
        <taxon>Metazoa</taxon>
        <taxon>Spiralia</taxon>
        <taxon>Lophotrochozoa</taxon>
        <taxon>Platyhelminthes</taxon>
        <taxon>Trematoda</taxon>
        <taxon>Digenea</taxon>
        <taxon>Opisthorchiida</taxon>
        <taxon>Opisthorchiata</taxon>
        <taxon>Opisthorchiidae</taxon>
        <taxon>Opisthorchis</taxon>
    </lineage>
</organism>
<feature type="transmembrane region" description="Helical" evidence="1">
    <location>
        <begin position="316"/>
        <end position="338"/>
    </location>
</feature>
<dbReference type="EMBL" id="KV906624">
    <property type="protein sequence ID" value="OON14477.1"/>
    <property type="molecule type" value="Genomic_DNA"/>
</dbReference>
<accession>A0A1S8WJ51</accession>
<feature type="transmembrane region" description="Helical" evidence="1">
    <location>
        <begin position="253"/>
        <end position="272"/>
    </location>
</feature>
<feature type="transmembrane region" description="Helical" evidence="1">
    <location>
        <begin position="665"/>
        <end position="684"/>
    </location>
</feature>
<feature type="transmembrane region" description="Helical" evidence="1">
    <location>
        <begin position="29"/>
        <end position="50"/>
    </location>
</feature>
<dbReference type="AlphaFoldDB" id="A0A1S8WJ51"/>
<evidence type="ECO:0000313" key="2">
    <source>
        <dbReference type="EMBL" id="OON14477.1"/>
    </source>
</evidence>
<feature type="transmembrane region" description="Helical" evidence="1">
    <location>
        <begin position="885"/>
        <end position="904"/>
    </location>
</feature>
<feature type="transmembrane region" description="Helical" evidence="1">
    <location>
        <begin position="953"/>
        <end position="976"/>
    </location>
</feature>
<feature type="transmembrane region" description="Helical" evidence="1">
    <location>
        <begin position="345"/>
        <end position="364"/>
    </location>
</feature>
<feature type="transmembrane region" description="Helical" evidence="1">
    <location>
        <begin position="113"/>
        <end position="132"/>
    </location>
</feature>
<dbReference type="Proteomes" id="UP000243686">
    <property type="component" value="Unassembled WGS sequence"/>
</dbReference>
<feature type="transmembrane region" description="Helical" evidence="1">
    <location>
        <begin position="601"/>
        <end position="626"/>
    </location>
</feature>
<evidence type="ECO:0000313" key="3">
    <source>
        <dbReference type="Proteomes" id="UP000243686"/>
    </source>
</evidence>
<feature type="transmembrane region" description="Helical" evidence="1">
    <location>
        <begin position="638"/>
        <end position="659"/>
    </location>
</feature>
<evidence type="ECO:0000256" key="1">
    <source>
        <dbReference type="SAM" id="Phobius"/>
    </source>
</evidence>
<feature type="transmembrane region" description="Helical" evidence="1">
    <location>
        <begin position="188"/>
        <end position="209"/>
    </location>
</feature>
<gene>
    <name evidence="2" type="ORF">X801_09731</name>
</gene>
<feature type="transmembrane region" description="Helical" evidence="1">
    <location>
        <begin position="729"/>
        <end position="751"/>
    </location>
</feature>
<feature type="transmembrane region" description="Helical" evidence="1">
    <location>
        <begin position="1025"/>
        <end position="1051"/>
    </location>
</feature>
<feature type="transmembrane region" description="Helical" evidence="1">
    <location>
        <begin position="89"/>
        <end position="107"/>
    </location>
</feature>
<name>A0A1S8WJ51_OPIVI</name>
<feature type="transmembrane region" description="Helical" evidence="1">
    <location>
        <begin position="6"/>
        <end position="22"/>
    </location>
</feature>
<reference evidence="2 3" key="1">
    <citation type="submission" date="2015-03" db="EMBL/GenBank/DDBJ databases">
        <title>Draft genome of the nematode, Opisthorchis viverrini.</title>
        <authorList>
            <person name="Mitreva M."/>
        </authorList>
    </citation>
    <scope>NUCLEOTIDE SEQUENCE [LARGE SCALE GENOMIC DNA]</scope>
    <source>
        <strain evidence="2">Khon Kaen</strain>
    </source>
</reference>
<feature type="transmembrane region" description="Helical" evidence="1">
    <location>
        <begin position="56"/>
        <end position="77"/>
    </location>
</feature>
<keyword evidence="1" id="KW-0472">Membrane</keyword>
<feature type="transmembrane region" description="Helical" evidence="1">
    <location>
        <begin position="575"/>
        <end position="595"/>
    </location>
</feature>
<feature type="transmembrane region" description="Helical" evidence="1">
    <location>
        <begin position="808"/>
        <end position="829"/>
    </location>
</feature>
<proteinExistence type="predicted"/>
<sequence length="1065" mass="119617">MLSSGAIHIFVVFTALGISVFIGERILAITLAAVIFASLAVLSAVIFTSWHQWHNIIYLFPVTNFLLHYFILCIYEFKLTDLDPQLLEVFIHTTLPSLCCLILSWIISCALGLQFSLQLLLSGFFVLMWCLSKRDYFLSNRSGKRNYGLLWQRCVQFCILLLMEIFPLGAHIVHIYSNWISAHAGVQLLMTVLLFCGVQFLSSIARGFGKLDHCASHRRPFFGSIAVICAVLLFLHNTNIWSLKQRAPTELSWLLLSALLFSLLMICSIYRIRAEANSDAVHRVHVISLGIGILLCICCIATTQRVPKSFDGGGWLTGRLGFILPLCTLFSVLPVILFRHIEPEILEIMATLFILAFYTAEWSLFQSMLINEALFISSTLALGLFLFVLHLKNKRHKPVNLATNDSGFLSTDFLNLCVVAPAVTKTLLIGVNRLEYFERSMSFLSPVVHQRIRYEKGAILGIYMTIVGLVSGSRILDGFTKCSAYLVHRTGILWTNHNGTFEQIFGQTGLFLYFELSIYLFWPSIMRILFGTVPSGCVAFQSALLLTGISLYLSPRLNGPVQSKLVGAQSAIRNSARHCVVAAFFLLGALVLLGSVSSAGWTLLLLLVGVPATVYVIVCLATSMALKKDNLLVAFRYNWIISSMEWGLLLGLVLSVLFVRMDLTLLGIPSLFCSVLYATCICLLTQARFSDSLREAMEPSQPDLLPILTLRSDESKKLQMFLLRARTRFMLMNLLLGVAALVGISACQWFVANDFPDYNSLFPNPVPIAFFVLSQLASDRVNRSPVRSRNSKKILLNVDNPMSCSECLLLHVAINITVVLVIISLLYWCSWTLTDLRVSFIPSFMCHLSFVISHFHPKLRYVFSSTCHMLRATHRFVCLCSHFPFLQQVLFLPWFLFGLVGTSFERSSKFLPLAGFTLLLLISMSAQSHYMESFNPPVPTFTRRLFRASYSPWLRWGEVLLTLSLIPIHVLFLMHLTKASTLQIVHWILPNSKFQSWTPLIAHGLSHVCASITCSAYGLSLFCLLYLFLASSVASAVFGVYSFLVCCYAIVRIDVRLELDFPYAL</sequence>
<feature type="transmembrane region" description="Helical" evidence="1">
    <location>
        <begin position="221"/>
        <end position="241"/>
    </location>
</feature>
<keyword evidence="1" id="KW-1133">Transmembrane helix</keyword>
<keyword evidence="3" id="KW-1185">Reference proteome</keyword>
<feature type="transmembrane region" description="Helical" evidence="1">
    <location>
        <begin position="911"/>
        <end position="930"/>
    </location>
</feature>
<feature type="transmembrane region" description="Helical" evidence="1">
    <location>
        <begin position="370"/>
        <end position="391"/>
    </location>
</feature>